<name>A0A074ZU19_OPIVI</name>
<keyword evidence="2" id="KW-1185">Reference proteome</keyword>
<protein>
    <submittedName>
        <fullName evidence="1">Uncharacterized protein</fullName>
    </submittedName>
</protein>
<organism evidence="1 2">
    <name type="scientific">Opisthorchis viverrini</name>
    <name type="common">Southeast Asian liver fluke</name>
    <dbReference type="NCBI Taxonomy" id="6198"/>
    <lineage>
        <taxon>Eukaryota</taxon>
        <taxon>Metazoa</taxon>
        <taxon>Spiralia</taxon>
        <taxon>Lophotrochozoa</taxon>
        <taxon>Platyhelminthes</taxon>
        <taxon>Trematoda</taxon>
        <taxon>Digenea</taxon>
        <taxon>Opisthorchiida</taxon>
        <taxon>Opisthorchiata</taxon>
        <taxon>Opisthorchiidae</taxon>
        <taxon>Opisthorchis</taxon>
    </lineage>
</organism>
<evidence type="ECO:0000313" key="1">
    <source>
        <dbReference type="EMBL" id="KER18684.1"/>
    </source>
</evidence>
<proteinExistence type="predicted"/>
<dbReference type="CTD" id="20326361"/>
<dbReference type="Proteomes" id="UP000054324">
    <property type="component" value="Unassembled WGS sequence"/>
</dbReference>
<dbReference type="RefSeq" id="XP_009177569.1">
    <property type="nucleotide sequence ID" value="XM_009179305.1"/>
</dbReference>
<sequence>MVHSDENFTLGSEQAPGRLFHPYQRKRLDYGVPKIHSPHTEAESNENKALFVADYRGFVQSQWIRSTLPESMKTFGCASTLKTLTGTALPLSFRLRCG</sequence>
<gene>
    <name evidence="1" type="ORF">T265_12193</name>
</gene>
<dbReference type="GeneID" id="20326361"/>
<accession>A0A074ZU19</accession>
<reference evidence="1 2" key="1">
    <citation type="submission" date="2013-11" db="EMBL/GenBank/DDBJ databases">
        <title>Opisthorchis viverrini - life in the bile duct.</title>
        <authorList>
            <person name="Young N.D."/>
            <person name="Nagarajan N."/>
            <person name="Lin S.J."/>
            <person name="Korhonen P.K."/>
            <person name="Jex A.R."/>
            <person name="Hall R.S."/>
            <person name="Safavi-Hemami H."/>
            <person name="Kaewkong W."/>
            <person name="Bertrand D."/>
            <person name="Gao S."/>
            <person name="Seet Q."/>
            <person name="Wongkham S."/>
            <person name="Teh B.T."/>
            <person name="Wongkham C."/>
            <person name="Intapan P.M."/>
            <person name="Maleewong W."/>
            <person name="Yang X."/>
            <person name="Hu M."/>
            <person name="Wang Z."/>
            <person name="Hofmann A."/>
            <person name="Sternberg P.W."/>
            <person name="Tan P."/>
            <person name="Wang J."/>
            <person name="Gasser R.B."/>
        </authorList>
    </citation>
    <scope>NUCLEOTIDE SEQUENCE [LARGE SCALE GENOMIC DNA]</scope>
</reference>
<dbReference type="KEGG" id="ovi:T265_12193"/>
<evidence type="ECO:0000313" key="2">
    <source>
        <dbReference type="Proteomes" id="UP000054324"/>
    </source>
</evidence>
<dbReference type="EMBL" id="KL598702">
    <property type="protein sequence ID" value="KER18684.1"/>
    <property type="molecule type" value="Genomic_DNA"/>
</dbReference>
<dbReference type="AlphaFoldDB" id="A0A074ZU19"/>